<organism evidence="2 3">
    <name type="scientific">Fibrobacter intestinalis</name>
    <dbReference type="NCBI Taxonomy" id="28122"/>
    <lineage>
        <taxon>Bacteria</taxon>
        <taxon>Pseudomonadati</taxon>
        <taxon>Fibrobacterota</taxon>
        <taxon>Fibrobacteria</taxon>
        <taxon>Fibrobacterales</taxon>
        <taxon>Fibrobacteraceae</taxon>
        <taxon>Fibrobacter</taxon>
    </lineage>
</organism>
<evidence type="ECO:0000256" key="1">
    <source>
        <dbReference type="SAM" id="Phobius"/>
    </source>
</evidence>
<feature type="transmembrane region" description="Helical" evidence="1">
    <location>
        <begin position="191"/>
        <end position="218"/>
    </location>
</feature>
<protein>
    <submittedName>
        <fullName evidence="2">Oligosaccharide repeat unit polymerase</fullName>
    </submittedName>
</protein>
<name>A0A1M6X0E6_9BACT</name>
<gene>
    <name evidence="2" type="ORF">SAMN05720469_12812</name>
</gene>
<feature type="transmembrane region" description="Helical" evidence="1">
    <location>
        <begin position="66"/>
        <end position="86"/>
    </location>
</feature>
<feature type="transmembrane region" description="Helical" evidence="1">
    <location>
        <begin position="347"/>
        <end position="368"/>
    </location>
</feature>
<sequence>MFALVCEYPETTALFLVVVGLLFYVWKKKLDFFSPATIYIFFQCLTLAIAYLRLDHAMTPFHAKTWFVWGGAMLSFVAGCLLYQWRLPLNADSGKGFEESHFSYNWKWHFVLSCAVLLLYLVGVAEIIHKAGNLILFTGNAGYWASRKVDYGFFSNFFSSAPLVVLLFGVASFKSVNPVRWIRWVSLPMALIVSVFSVCAYPSRTSFFMCVGFFVILFNFLCKRISVLLIAALLALGIVGFVFVASARAQYGGSAFQSMTLDAAMTMPYKYVANNYWNLDYALNSPPDREIHPFTYGLDFFSGMFEYFRAPGSLKASLGWDGPFNESVQKIPGYNTTGYLWEVYKDFGLPGCFILPFLVGMAMSKLFVQVRRKKTPGLVMFYVFFIYFVGFWFFLAGYKQGVFWAWAVLVWMISKICLQPNAPPLPEIPEEKNAQGQIAG</sequence>
<proteinExistence type="predicted"/>
<feature type="transmembrane region" description="Helical" evidence="1">
    <location>
        <begin position="106"/>
        <end position="128"/>
    </location>
</feature>
<dbReference type="Proteomes" id="UP000184275">
    <property type="component" value="Unassembled WGS sequence"/>
</dbReference>
<feature type="transmembrane region" description="Helical" evidence="1">
    <location>
        <begin position="7"/>
        <end position="26"/>
    </location>
</feature>
<keyword evidence="1" id="KW-0812">Transmembrane</keyword>
<evidence type="ECO:0000313" key="3">
    <source>
        <dbReference type="Proteomes" id="UP000184275"/>
    </source>
</evidence>
<feature type="transmembrane region" description="Helical" evidence="1">
    <location>
        <begin position="149"/>
        <end position="171"/>
    </location>
</feature>
<keyword evidence="1" id="KW-0472">Membrane</keyword>
<dbReference type="AlphaFoldDB" id="A0A1M6X0E6"/>
<feature type="transmembrane region" description="Helical" evidence="1">
    <location>
        <begin position="225"/>
        <end position="247"/>
    </location>
</feature>
<reference evidence="3" key="1">
    <citation type="submission" date="2016-11" db="EMBL/GenBank/DDBJ databases">
        <authorList>
            <person name="Varghese N."/>
            <person name="Submissions S."/>
        </authorList>
    </citation>
    <scope>NUCLEOTIDE SEQUENCE [LARGE SCALE GENOMIC DNA]</scope>
    <source>
        <strain evidence="3">UWOS</strain>
    </source>
</reference>
<accession>A0A1M6X0E6</accession>
<keyword evidence="3" id="KW-1185">Reference proteome</keyword>
<dbReference type="NCBIfam" id="TIGR04370">
    <property type="entry name" value="glyco_rpt_poly"/>
    <property type="match status" value="1"/>
</dbReference>
<evidence type="ECO:0000313" key="2">
    <source>
        <dbReference type="EMBL" id="SHK99394.1"/>
    </source>
</evidence>
<dbReference type="RefSeq" id="WP_073305460.1">
    <property type="nucleotide sequence ID" value="NZ_FRAW01000028.1"/>
</dbReference>
<feature type="transmembrane region" description="Helical" evidence="1">
    <location>
        <begin position="32"/>
        <end position="54"/>
    </location>
</feature>
<dbReference type="EMBL" id="FRAW01000028">
    <property type="protein sequence ID" value="SHK99394.1"/>
    <property type="molecule type" value="Genomic_DNA"/>
</dbReference>
<keyword evidence="1" id="KW-1133">Transmembrane helix</keyword>
<feature type="transmembrane region" description="Helical" evidence="1">
    <location>
        <begin position="375"/>
        <end position="395"/>
    </location>
</feature>